<proteinExistence type="predicted"/>
<accession>A0AAD1NVK6</accession>
<gene>
    <name evidence="3" type="ORF">KB1_19770</name>
</gene>
<keyword evidence="1" id="KW-0812">Transmembrane</keyword>
<evidence type="ECO:0000313" key="3">
    <source>
        <dbReference type="EMBL" id="BCY25987.1"/>
    </source>
</evidence>
<protein>
    <submittedName>
        <fullName evidence="3">Uncharacterized protein</fullName>
    </submittedName>
</protein>
<dbReference type="Proteomes" id="UP000825072">
    <property type="component" value="Chromosome 1"/>
</dbReference>
<dbReference type="EMBL" id="AP024747">
    <property type="protein sequence ID" value="BCY25987.1"/>
    <property type="molecule type" value="Genomic_DNA"/>
</dbReference>
<evidence type="ECO:0000256" key="2">
    <source>
        <dbReference type="SAM" id="SignalP"/>
    </source>
</evidence>
<dbReference type="GeneID" id="92881189"/>
<keyword evidence="1" id="KW-1133">Transmembrane helix</keyword>
<sequence>MLVGLLFATIAVLFPVTAQATPSPTADTGQAQAIGNCLKANKVWVFVITAEDKVLANQCVSSPASGADALKKAGVAVQKSKTGLICTMNDHPATCPKSFNGQYWAYYHASKAGATWDFSQKSADQYKPTAGSIEGWCYNKPKTKSCTPPKLAAGNAKGSSFQVTGSSAKNVQNGDASSRGLKAGPLATIIVIAVVAIALVIALLVRRRRHT</sequence>
<evidence type="ECO:0000313" key="4">
    <source>
        <dbReference type="Proteomes" id="UP000825072"/>
    </source>
</evidence>
<reference evidence="3" key="1">
    <citation type="submission" date="2021-06" db="EMBL/GenBank/DDBJ databases">
        <title>Genome sequence of Cutibacterium modestum strain KB17-24694.</title>
        <authorList>
            <person name="Dekio I."/>
            <person name="Asahina A."/>
            <person name="Nishida M."/>
        </authorList>
    </citation>
    <scope>NUCLEOTIDE SEQUENCE</scope>
    <source>
        <strain evidence="3">KB17-24694</strain>
    </source>
</reference>
<keyword evidence="1" id="KW-0472">Membrane</keyword>
<evidence type="ECO:0000256" key="1">
    <source>
        <dbReference type="SAM" id="Phobius"/>
    </source>
</evidence>
<name>A0AAD1NVK6_9ACTN</name>
<feature type="chain" id="PRO_5042198319" evidence="2">
    <location>
        <begin position="21"/>
        <end position="211"/>
    </location>
</feature>
<dbReference type="AlphaFoldDB" id="A0AAD1NVK6"/>
<feature type="signal peptide" evidence="2">
    <location>
        <begin position="1"/>
        <end position="20"/>
    </location>
</feature>
<keyword evidence="2" id="KW-0732">Signal</keyword>
<dbReference type="RefSeq" id="WP_002528742.1">
    <property type="nucleotide sequence ID" value="NZ_AP024747.1"/>
</dbReference>
<organism evidence="3 4">
    <name type="scientific">Cutibacterium modestum</name>
    <dbReference type="NCBI Taxonomy" id="2559073"/>
    <lineage>
        <taxon>Bacteria</taxon>
        <taxon>Bacillati</taxon>
        <taxon>Actinomycetota</taxon>
        <taxon>Actinomycetes</taxon>
        <taxon>Propionibacteriales</taxon>
        <taxon>Propionibacteriaceae</taxon>
        <taxon>Cutibacterium</taxon>
    </lineage>
</organism>
<feature type="transmembrane region" description="Helical" evidence="1">
    <location>
        <begin position="186"/>
        <end position="205"/>
    </location>
</feature>